<proteinExistence type="predicted"/>
<dbReference type="EMBL" id="WAGF01000015">
    <property type="protein sequence ID" value="KAB0876866.1"/>
    <property type="molecule type" value="Genomic_DNA"/>
</dbReference>
<dbReference type="Proteomes" id="UP000439917">
    <property type="component" value="Unassembled WGS sequence"/>
</dbReference>
<dbReference type="EMBL" id="JABTXY010000023">
    <property type="protein sequence ID" value="NYV41992.1"/>
    <property type="molecule type" value="Genomic_DNA"/>
</dbReference>
<organism evidence="2 4">
    <name type="scientific">Cronobacter sakazakii</name>
    <name type="common">Enterobacter sakazakii</name>
    <dbReference type="NCBI Taxonomy" id="28141"/>
    <lineage>
        <taxon>Bacteria</taxon>
        <taxon>Pseudomonadati</taxon>
        <taxon>Pseudomonadota</taxon>
        <taxon>Gammaproteobacteria</taxon>
        <taxon>Enterobacterales</taxon>
        <taxon>Enterobacteriaceae</taxon>
        <taxon>Cronobacter</taxon>
    </lineage>
</organism>
<evidence type="ECO:0000313" key="1">
    <source>
        <dbReference type="EMBL" id="KAB0876866.1"/>
    </source>
</evidence>
<reference evidence="2 4" key="2">
    <citation type="submission" date="2020-05" db="EMBL/GenBank/DDBJ databases">
        <title>The draft genome of Cronobacter sakazakii strain 145005.</title>
        <authorList>
            <person name="Yang J."/>
            <person name="Liu L."/>
            <person name="Feng Y."/>
            <person name="Zong Z."/>
        </authorList>
    </citation>
    <scope>NUCLEOTIDE SEQUENCE [LARGE SCALE GENOMIC DNA]</scope>
    <source>
        <strain evidence="2 4">145005</strain>
    </source>
</reference>
<reference evidence="1 3" key="1">
    <citation type="submission" date="2019-09" db="EMBL/GenBank/DDBJ databases">
        <title>Prevalence, distribution, and phylogeny of type two toxin-antitoxin genes possessed by Cronobacter species where C. sakazakii homologs follow sequence type lineages.</title>
        <authorList>
            <person name="Finkelstein S."/>
            <person name="Negrete F."/>
            <person name="Jang H."/>
            <person name="Gopinath G.R."/>
            <person name="Tall B.D."/>
        </authorList>
    </citation>
    <scope>NUCLEOTIDE SEQUENCE [LARGE SCALE GENOMIC DNA]</scope>
    <source>
        <strain evidence="1 3">MOD1_Comp4</strain>
    </source>
</reference>
<name>A0A2S9UCM2_CROSK</name>
<gene>
    <name evidence="1" type="ORF">FZI38_15840</name>
    <name evidence="2" type="ORF">HRR37_06200</name>
</gene>
<dbReference type="STRING" id="28141.CSK29544_00797"/>
<evidence type="ECO:0000313" key="2">
    <source>
        <dbReference type="EMBL" id="NYV41992.1"/>
    </source>
</evidence>
<comment type="caution">
    <text evidence="2">The sequence shown here is derived from an EMBL/GenBank/DDBJ whole genome shotgun (WGS) entry which is preliminary data.</text>
</comment>
<dbReference type="AlphaFoldDB" id="A0A2S9UCM2"/>
<evidence type="ECO:0000313" key="4">
    <source>
        <dbReference type="Proteomes" id="UP000548673"/>
    </source>
</evidence>
<sequence length="79" mass="8925">MVIKEIVVSRISREPSGEPIRCPEALNIPSQLLRTPRVCSKGEYSSDQQKKDVLHDALGLWGVNAEDGLSYERSLRSEW</sequence>
<evidence type="ECO:0000313" key="3">
    <source>
        <dbReference type="Proteomes" id="UP000439917"/>
    </source>
</evidence>
<dbReference type="Proteomes" id="UP000548673">
    <property type="component" value="Unassembled WGS sequence"/>
</dbReference>
<dbReference type="KEGG" id="csj:CSK29544_00797"/>
<protein>
    <submittedName>
        <fullName evidence="2">Uncharacterized protein</fullName>
    </submittedName>
</protein>
<accession>A0A2S9UCM2</accession>